<organism evidence="3 4">
    <name type="scientific">Panaeolus cyanescens</name>
    <dbReference type="NCBI Taxonomy" id="181874"/>
    <lineage>
        <taxon>Eukaryota</taxon>
        <taxon>Fungi</taxon>
        <taxon>Dikarya</taxon>
        <taxon>Basidiomycota</taxon>
        <taxon>Agaricomycotina</taxon>
        <taxon>Agaricomycetes</taxon>
        <taxon>Agaricomycetidae</taxon>
        <taxon>Agaricales</taxon>
        <taxon>Agaricineae</taxon>
        <taxon>Galeropsidaceae</taxon>
        <taxon>Panaeolus</taxon>
    </lineage>
</organism>
<keyword evidence="4" id="KW-1185">Reference proteome</keyword>
<comment type="caution">
    <text evidence="3">The sequence shown here is derived from an EMBL/GenBank/DDBJ whole genome shotgun (WGS) entry which is preliminary data.</text>
</comment>
<dbReference type="Gene3D" id="2.60.120.260">
    <property type="entry name" value="Galactose-binding domain-like"/>
    <property type="match status" value="1"/>
</dbReference>
<feature type="compositionally biased region" description="Polar residues" evidence="1">
    <location>
        <begin position="392"/>
        <end position="401"/>
    </location>
</feature>
<dbReference type="AlphaFoldDB" id="A0A409VG01"/>
<name>A0A409VG01_9AGAR</name>
<gene>
    <name evidence="3" type="ORF">CVT24_011034</name>
</gene>
<dbReference type="Proteomes" id="UP000284842">
    <property type="component" value="Unassembled WGS sequence"/>
</dbReference>
<proteinExistence type="predicted"/>
<feature type="compositionally biased region" description="Low complexity" evidence="1">
    <location>
        <begin position="421"/>
        <end position="431"/>
    </location>
</feature>
<sequence length="706" mass="76374">MTSRWILIDDVDSRIDYQGNWEATDGSKFNGRGDWGNVYRNTLHGIKEDGSFSFTYQGTSGRIIGSINIVNSADAPEGFDPQYECILDGNRIDVPKADFTLRNGFELCKWNQETVQEGTHTIVVNVKSRGQHFWFDHIMYIPTPSSSHENEVIMVESWDTNIHYSTADWENLTSWSRMARKGGLLSFHFYGTGVEWSSLRPKEYPGAQTIVLYSFDGNPSTAVVLSGPGSRTHWNHVVFSVEGLPRGFHTLNVQSLGTEKTTPLSLDSLKIQNGTFPEPVDTATPVTVIPPATTTSGYFTTTGVRPPSTATPANDAVITGPAGTGDKNSPPIGPIVGGILGGLAIILLFLLGLLYIRRKVGATDDDDDTRVVTPYTALPAVGPYELADHIRSQTSFSSRPTEYTARSGPSSSQHSPPIVPTPTTTDPFVTPGASRANSRNGGLSRTNSLFPPAGEIAALPVKTESSSGSRSTTPNTGRRQRSRDADRYQRTAGSSSTSSGGSSSSRSRGDSNLNRHNSLFATEPLSALPTKNSMAFQASGSRPSRHRHMPSLPPPIEDEFGPPSFGTAASSSQSQDVSKRKLERVNTLFASRPESPPPLLPEKIMTLSYQHGAMRSQGSTDWHGTDRSNPNPPAAHLHQHPPSDELDGPPPHGRIIMHSDSGLRIPPEPLPNSPPPPISPPLSPPPPIDAVMNTPHYPPTPPPDFH</sequence>
<dbReference type="OrthoDB" id="3052647at2759"/>
<feature type="compositionally biased region" description="Polar residues" evidence="1">
    <location>
        <begin position="529"/>
        <end position="542"/>
    </location>
</feature>
<protein>
    <recommendedName>
        <fullName evidence="5">Transmembrane protein</fullName>
    </recommendedName>
</protein>
<feature type="transmembrane region" description="Helical" evidence="2">
    <location>
        <begin position="335"/>
        <end position="356"/>
    </location>
</feature>
<feature type="compositionally biased region" description="Polar residues" evidence="1">
    <location>
        <begin position="435"/>
        <end position="449"/>
    </location>
</feature>
<dbReference type="InParanoid" id="A0A409VG01"/>
<keyword evidence="2" id="KW-0472">Membrane</keyword>
<keyword evidence="2" id="KW-1133">Transmembrane helix</keyword>
<evidence type="ECO:0008006" key="5">
    <source>
        <dbReference type="Google" id="ProtNLM"/>
    </source>
</evidence>
<feature type="compositionally biased region" description="Low complexity" evidence="1">
    <location>
        <begin position="493"/>
        <end position="506"/>
    </location>
</feature>
<feature type="region of interest" description="Disordered" evidence="1">
    <location>
        <begin position="389"/>
        <end position="581"/>
    </location>
</feature>
<evidence type="ECO:0000313" key="4">
    <source>
        <dbReference type="Proteomes" id="UP000284842"/>
    </source>
</evidence>
<feature type="compositionally biased region" description="Pro residues" evidence="1">
    <location>
        <begin position="696"/>
        <end position="706"/>
    </location>
</feature>
<evidence type="ECO:0000313" key="3">
    <source>
        <dbReference type="EMBL" id="PPQ65171.1"/>
    </source>
</evidence>
<dbReference type="EMBL" id="NHTK01006072">
    <property type="protein sequence ID" value="PPQ65171.1"/>
    <property type="molecule type" value="Genomic_DNA"/>
</dbReference>
<keyword evidence="2" id="KW-0812">Transmembrane</keyword>
<evidence type="ECO:0000256" key="2">
    <source>
        <dbReference type="SAM" id="Phobius"/>
    </source>
</evidence>
<feature type="compositionally biased region" description="Pro residues" evidence="1">
    <location>
        <begin position="666"/>
        <end position="688"/>
    </location>
</feature>
<accession>A0A409VG01</accession>
<feature type="region of interest" description="Disordered" evidence="1">
    <location>
        <begin position="612"/>
        <end position="706"/>
    </location>
</feature>
<feature type="compositionally biased region" description="Polar residues" evidence="1">
    <location>
        <begin position="567"/>
        <end position="576"/>
    </location>
</feature>
<reference evidence="3 4" key="1">
    <citation type="journal article" date="2018" name="Evol. Lett.">
        <title>Horizontal gene cluster transfer increased hallucinogenic mushroom diversity.</title>
        <authorList>
            <person name="Reynolds H.T."/>
            <person name="Vijayakumar V."/>
            <person name="Gluck-Thaler E."/>
            <person name="Korotkin H.B."/>
            <person name="Matheny P.B."/>
            <person name="Slot J.C."/>
        </authorList>
    </citation>
    <scope>NUCLEOTIDE SEQUENCE [LARGE SCALE GENOMIC DNA]</scope>
    <source>
        <strain evidence="3 4">2629</strain>
    </source>
</reference>
<evidence type="ECO:0000256" key="1">
    <source>
        <dbReference type="SAM" id="MobiDB-lite"/>
    </source>
</evidence>
<feature type="compositionally biased region" description="Polar residues" evidence="1">
    <location>
        <begin position="463"/>
        <end position="477"/>
    </location>
</feature>